<keyword evidence="2" id="KW-1185">Reference proteome</keyword>
<reference evidence="2" key="1">
    <citation type="journal article" date="2024" name="IScience">
        <title>Strigolactones Initiate the Formation of Haustorium-like Structures in Castilleja.</title>
        <authorList>
            <person name="Buerger M."/>
            <person name="Peterson D."/>
            <person name="Chory J."/>
        </authorList>
    </citation>
    <scope>NUCLEOTIDE SEQUENCE [LARGE SCALE GENOMIC DNA]</scope>
</reference>
<dbReference type="Proteomes" id="UP001632038">
    <property type="component" value="Unassembled WGS sequence"/>
</dbReference>
<dbReference type="AlphaFoldDB" id="A0ABD3DXS9"/>
<evidence type="ECO:0000313" key="2">
    <source>
        <dbReference type="Proteomes" id="UP001632038"/>
    </source>
</evidence>
<sequence>MTMAGNQTLPFQFRPVRSRPFPYYAESEKLLEKAGANLIFRPGSGKEWFPGVGMPH</sequence>
<comment type="caution">
    <text evidence="1">The sequence shown here is derived from an EMBL/GenBank/DDBJ whole genome shotgun (WGS) entry which is preliminary data.</text>
</comment>
<protein>
    <submittedName>
        <fullName evidence="1">Uncharacterized protein</fullName>
    </submittedName>
</protein>
<dbReference type="EMBL" id="JAVIJP010000012">
    <property type="protein sequence ID" value="KAL3646606.1"/>
    <property type="molecule type" value="Genomic_DNA"/>
</dbReference>
<proteinExistence type="predicted"/>
<organism evidence="1 2">
    <name type="scientific">Castilleja foliolosa</name>
    <dbReference type="NCBI Taxonomy" id="1961234"/>
    <lineage>
        <taxon>Eukaryota</taxon>
        <taxon>Viridiplantae</taxon>
        <taxon>Streptophyta</taxon>
        <taxon>Embryophyta</taxon>
        <taxon>Tracheophyta</taxon>
        <taxon>Spermatophyta</taxon>
        <taxon>Magnoliopsida</taxon>
        <taxon>eudicotyledons</taxon>
        <taxon>Gunneridae</taxon>
        <taxon>Pentapetalae</taxon>
        <taxon>asterids</taxon>
        <taxon>lamiids</taxon>
        <taxon>Lamiales</taxon>
        <taxon>Orobanchaceae</taxon>
        <taxon>Pedicularideae</taxon>
        <taxon>Castillejinae</taxon>
        <taxon>Castilleja</taxon>
    </lineage>
</organism>
<accession>A0ABD3DXS9</accession>
<name>A0ABD3DXS9_9LAMI</name>
<gene>
    <name evidence="1" type="ORF">CASFOL_009573</name>
</gene>
<evidence type="ECO:0000313" key="1">
    <source>
        <dbReference type="EMBL" id="KAL3646606.1"/>
    </source>
</evidence>